<dbReference type="PANTHER" id="PTHR39083:SF1">
    <property type="entry name" value="CYCLIC DI-GMP-BINDING PROTEIN"/>
    <property type="match status" value="1"/>
</dbReference>
<evidence type="ECO:0000256" key="6">
    <source>
        <dbReference type="RuleBase" id="RU365021"/>
    </source>
</evidence>
<dbReference type="InterPro" id="IPR018513">
    <property type="entry name" value="Cell_synthase_bac"/>
</dbReference>
<evidence type="ECO:0000256" key="1">
    <source>
        <dbReference type="ARBA" id="ARBA00004162"/>
    </source>
</evidence>
<keyword evidence="8" id="KW-1185">Reference proteome</keyword>
<keyword evidence="6" id="KW-0135">Cellulose biosynthesis</keyword>
<sequence length="116" mass="12637">MFASQPDENTLEAAAALSSFFGAQAKWRKAQFSVQINATPTEHSVVFATNDNKPDFLLNYPDVEKPTVEIISSPTQRYAKVLLVLGKDTAQLKEAVVGLVFGYKVMTGRSATIDAI</sequence>
<evidence type="ECO:0000256" key="2">
    <source>
        <dbReference type="ARBA" id="ARBA00022475"/>
    </source>
</evidence>
<keyword evidence="6" id="KW-0973">c-di-GMP</keyword>
<protein>
    <recommendedName>
        <fullName evidence="6">Cyclic di-GMP-binding protein</fullName>
    </recommendedName>
    <alternativeName>
        <fullName evidence="6">Cellulose synthase regulatory subunit</fullName>
    </alternativeName>
</protein>
<comment type="caution">
    <text evidence="7">The sequence shown here is derived from an EMBL/GenBank/DDBJ whole genome shotgun (WGS) entry which is preliminary data.</text>
</comment>
<evidence type="ECO:0000256" key="3">
    <source>
        <dbReference type="ARBA" id="ARBA00022692"/>
    </source>
</evidence>
<comment type="pathway">
    <text evidence="6">Glycan metabolism; bacterial cellulose biosynthesis.</text>
</comment>
<comment type="function">
    <text evidence="6">Binds the cellulose synthase activator, bis-(3'-5') cyclic diguanylic acid (c-di-GMP).</text>
</comment>
<evidence type="ECO:0000256" key="4">
    <source>
        <dbReference type="ARBA" id="ARBA00022989"/>
    </source>
</evidence>
<evidence type="ECO:0000313" key="7">
    <source>
        <dbReference type="EMBL" id="MDI4671627.1"/>
    </source>
</evidence>
<gene>
    <name evidence="7" type="ORF">MKZ47_21490</name>
</gene>
<evidence type="ECO:0000313" key="8">
    <source>
        <dbReference type="Proteomes" id="UP001156974"/>
    </source>
</evidence>
<keyword evidence="5" id="KW-0472">Membrane</keyword>
<dbReference type="Proteomes" id="UP001156974">
    <property type="component" value="Unassembled WGS sequence"/>
</dbReference>
<comment type="similarity">
    <text evidence="6">Belongs to the AcsB/BcsB family.</text>
</comment>
<reference evidence="7 8" key="1">
    <citation type="submission" date="2022-02" db="EMBL/GenBank/DDBJ databases">
        <title>Genome analysis of Beneficial Microorganisms for Coral consortium from Pocillopora damicornis.</title>
        <authorList>
            <person name="Rosado P.M."/>
            <person name="Cardoso P.M."/>
            <person name="Rosado J.G."/>
            <person name="Schultz J."/>
            <person name="Rocha U."/>
            <person name="Costa T.K."/>
            <person name="Peixoto R.S."/>
        </authorList>
    </citation>
    <scope>NUCLEOTIDE SEQUENCE [LARGE SCALE GENOMIC DNA]</scope>
    <source>
        <strain evidence="7 8">BMC5</strain>
    </source>
</reference>
<feature type="non-terminal residue" evidence="7">
    <location>
        <position position="116"/>
    </location>
</feature>
<accession>A0ABT6U615</accession>
<comment type="subcellular location">
    <subcellularLocation>
        <location evidence="6">Cell inner membrane</location>
    </subcellularLocation>
    <subcellularLocation>
        <location evidence="1">Cell membrane</location>
        <topology evidence="1">Single-pass membrane protein</topology>
    </subcellularLocation>
</comment>
<comment type="subunit">
    <text evidence="6">Tightly associated with the cellulose synthase catalytic subunit.</text>
</comment>
<keyword evidence="2 6" id="KW-1003">Cell membrane</keyword>
<keyword evidence="6" id="KW-0997">Cell inner membrane</keyword>
<name>A0ABT6U615_9GAMM</name>
<organism evidence="7 8">
    <name type="scientific">Pseudoalteromonas shioyasakiensis</name>
    <dbReference type="NCBI Taxonomy" id="1190813"/>
    <lineage>
        <taxon>Bacteria</taxon>
        <taxon>Pseudomonadati</taxon>
        <taxon>Pseudomonadota</taxon>
        <taxon>Gammaproteobacteria</taxon>
        <taxon>Alteromonadales</taxon>
        <taxon>Pseudoalteromonadaceae</taxon>
        <taxon>Pseudoalteromonas</taxon>
    </lineage>
</organism>
<proteinExistence type="inferred from homology"/>
<keyword evidence="3" id="KW-0812">Transmembrane</keyword>
<dbReference type="EMBL" id="JAKUMG010000069">
    <property type="protein sequence ID" value="MDI4671627.1"/>
    <property type="molecule type" value="Genomic_DNA"/>
</dbReference>
<evidence type="ECO:0000256" key="5">
    <source>
        <dbReference type="ARBA" id="ARBA00023136"/>
    </source>
</evidence>
<dbReference type="Pfam" id="PF03170">
    <property type="entry name" value="BcsB"/>
    <property type="match status" value="1"/>
</dbReference>
<dbReference type="PANTHER" id="PTHR39083">
    <property type="entry name" value="CYCLIC DI-GMP-BINDING PROTEIN"/>
    <property type="match status" value="1"/>
</dbReference>
<keyword evidence="4" id="KW-1133">Transmembrane helix</keyword>